<keyword evidence="4 6" id="KW-0378">Hydrolase</keyword>
<organism evidence="8 9">
    <name type="scientific">Anaeromyxobacter paludicola</name>
    <dbReference type="NCBI Taxonomy" id="2918171"/>
    <lineage>
        <taxon>Bacteria</taxon>
        <taxon>Pseudomonadati</taxon>
        <taxon>Myxococcota</taxon>
        <taxon>Myxococcia</taxon>
        <taxon>Myxococcales</taxon>
        <taxon>Cystobacterineae</taxon>
        <taxon>Anaeromyxobacteraceae</taxon>
        <taxon>Anaeromyxobacter</taxon>
    </lineage>
</organism>
<dbReference type="Gene3D" id="3.40.710.10">
    <property type="entry name" value="DD-peptidase/beta-lactamase superfamily"/>
    <property type="match status" value="1"/>
</dbReference>
<dbReference type="EC" id="3.5.2.6" evidence="3 6"/>
<dbReference type="InterPro" id="IPR000871">
    <property type="entry name" value="Beta-lactam_class-A"/>
</dbReference>
<name>A0ABM7X912_9BACT</name>
<evidence type="ECO:0000256" key="4">
    <source>
        <dbReference type="ARBA" id="ARBA00022801"/>
    </source>
</evidence>
<evidence type="ECO:0000256" key="5">
    <source>
        <dbReference type="ARBA" id="ARBA00023251"/>
    </source>
</evidence>
<evidence type="ECO:0000313" key="8">
    <source>
        <dbReference type="EMBL" id="BDG08288.1"/>
    </source>
</evidence>
<evidence type="ECO:0000256" key="2">
    <source>
        <dbReference type="ARBA" id="ARBA00009009"/>
    </source>
</evidence>
<dbReference type="EMBL" id="AP025592">
    <property type="protein sequence ID" value="BDG08288.1"/>
    <property type="molecule type" value="Genomic_DNA"/>
</dbReference>
<evidence type="ECO:0000259" key="7">
    <source>
        <dbReference type="Pfam" id="PF13354"/>
    </source>
</evidence>
<dbReference type="InterPro" id="IPR012338">
    <property type="entry name" value="Beta-lactam/transpept-like"/>
</dbReference>
<dbReference type="PANTHER" id="PTHR35333:SF3">
    <property type="entry name" value="BETA-LACTAMASE-TYPE TRANSPEPTIDASE FOLD CONTAINING PROTEIN"/>
    <property type="match status" value="1"/>
</dbReference>
<feature type="domain" description="Beta-lactamase class A catalytic" evidence="7">
    <location>
        <begin position="6"/>
        <end position="223"/>
    </location>
</feature>
<comment type="catalytic activity">
    <reaction evidence="1 6">
        <text>a beta-lactam + H2O = a substituted beta-amino acid</text>
        <dbReference type="Rhea" id="RHEA:20401"/>
        <dbReference type="ChEBI" id="CHEBI:15377"/>
        <dbReference type="ChEBI" id="CHEBI:35627"/>
        <dbReference type="ChEBI" id="CHEBI:140347"/>
        <dbReference type="EC" id="3.5.2.6"/>
    </reaction>
</comment>
<dbReference type="PRINTS" id="PR00118">
    <property type="entry name" value="BLACTAMASEA"/>
</dbReference>
<dbReference type="RefSeq" id="WP_248345471.1">
    <property type="nucleotide sequence ID" value="NZ_AP025592.1"/>
</dbReference>
<accession>A0ABM7X912</accession>
<protein>
    <recommendedName>
        <fullName evidence="3 6">Beta-lactamase</fullName>
        <ecNumber evidence="3 6">3.5.2.6</ecNumber>
    </recommendedName>
</protein>
<keyword evidence="9" id="KW-1185">Reference proteome</keyword>
<sequence length="254" mass="27056">MRGRLGVAAIDTGSGRRLEYRSGERFPMCSTFKVLLAGAVLQRVDRGEERLGRRIAFTPEDVLDHAPVVRAHAGEGALPVEAHCAASIEVSDNSAANLLLNALGGPPALTDFARSLDDRVTRLDRTEPELNTALPGDPRDTTSPAAMVDDLRRLLLAGRLSPGSARRLERWMTASVTGSKRLRAGMPGSWSIADKTGTGARGTSNDVALLRPPGRAPIAVAVYLTGSDAPADDRDAVIAEVGRIIVEVFTSEQR</sequence>
<evidence type="ECO:0000313" key="9">
    <source>
        <dbReference type="Proteomes" id="UP001162734"/>
    </source>
</evidence>
<dbReference type="PROSITE" id="PS00146">
    <property type="entry name" value="BETA_LACTAMASE_A"/>
    <property type="match status" value="1"/>
</dbReference>
<dbReference type="SUPFAM" id="SSF56601">
    <property type="entry name" value="beta-lactamase/transpeptidase-like"/>
    <property type="match status" value="1"/>
</dbReference>
<dbReference type="Pfam" id="PF13354">
    <property type="entry name" value="Beta-lactamase2"/>
    <property type="match status" value="1"/>
</dbReference>
<dbReference type="PANTHER" id="PTHR35333">
    <property type="entry name" value="BETA-LACTAMASE"/>
    <property type="match status" value="1"/>
</dbReference>
<keyword evidence="5 6" id="KW-0046">Antibiotic resistance</keyword>
<dbReference type="Proteomes" id="UP001162734">
    <property type="component" value="Chromosome"/>
</dbReference>
<gene>
    <name evidence="8" type="ORF">AMPC_14010</name>
</gene>
<evidence type="ECO:0000256" key="1">
    <source>
        <dbReference type="ARBA" id="ARBA00001526"/>
    </source>
</evidence>
<comment type="similarity">
    <text evidence="2 6">Belongs to the class-A beta-lactamase family.</text>
</comment>
<dbReference type="NCBIfam" id="NF033103">
    <property type="entry name" value="bla_class_A"/>
    <property type="match status" value="1"/>
</dbReference>
<evidence type="ECO:0000256" key="3">
    <source>
        <dbReference type="ARBA" id="ARBA00012865"/>
    </source>
</evidence>
<reference evidence="9" key="1">
    <citation type="journal article" date="2022" name="Int. J. Syst. Evol. Microbiol.">
        <title>Anaeromyxobacter oryzae sp. nov., Anaeromyxobacter diazotrophicus sp. nov. and Anaeromyxobacter paludicola sp. nov., isolated from paddy soils.</title>
        <authorList>
            <person name="Itoh H."/>
            <person name="Xu Z."/>
            <person name="Mise K."/>
            <person name="Masuda Y."/>
            <person name="Ushijima N."/>
            <person name="Hayakawa C."/>
            <person name="Shiratori Y."/>
            <person name="Senoo K."/>
        </authorList>
    </citation>
    <scope>NUCLEOTIDE SEQUENCE [LARGE SCALE GENOMIC DNA]</scope>
    <source>
        <strain evidence="9">Red630</strain>
    </source>
</reference>
<proteinExistence type="inferred from homology"/>
<dbReference type="InterPro" id="IPR045155">
    <property type="entry name" value="Beta-lactam_cat"/>
</dbReference>
<evidence type="ECO:0000256" key="6">
    <source>
        <dbReference type="RuleBase" id="RU361140"/>
    </source>
</evidence>
<dbReference type="InterPro" id="IPR023650">
    <property type="entry name" value="Beta-lactam_class-A_AS"/>
</dbReference>